<dbReference type="RefSeq" id="WP_359653845.1">
    <property type="nucleotide sequence ID" value="NZ_JBEXZO010000005.1"/>
</dbReference>
<organism evidence="1 2">
    <name type="scientific">Streptomyces lavendulocolor</name>
    <dbReference type="NCBI Taxonomy" id="67316"/>
    <lineage>
        <taxon>Bacteria</taxon>
        <taxon>Bacillati</taxon>
        <taxon>Actinomycetota</taxon>
        <taxon>Actinomycetes</taxon>
        <taxon>Kitasatosporales</taxon>
        <taxon>Streptomycetaceae</taxon>
        <taxon>Streptomyces</taxon>
    </lineage>
</organism>
<evidence type="ECO:0000313" key="2">
    <source>
        <dbReference type="Proteomes" id="UP001550378"/>
    </source>
</evidence>
<dbReference type="Proteomes" id="UP001550378">
    <property type="component" value="Unassembled WGS sequence"/>
</dbReference>
<keyword evidence="2" id="KW-1185">Reference proteome</keyword>
<dbReference type="Pfam" id="PF19380">
    <property type="entry name" value="DUF5955"/>
    <property type="match status" value="1"/>
</dbReference>
<gene>
    <name evidence="1" type="ORF">ABZ508_15420</name>
</gene>
<comment type="caution">
    <text evidence="1">The sequence shown here is derived from an EMBL/GenBank/DDBJ whole genome shotgun (WGS) entry which is preliminary data.</text>
</comment>
<dbReference type="InterPro" id="IPR045999">
    <property type="entry name" value="DUF5955"/>
</dbReference>
<reference evidence="1 2" key="1">
    <citation type="submission" date="2024-06" db="EMBL/GenBank/DDBJ databases">
        <title>The Natural Products Discovery Center: Release of the First 8490 Sequenced Strains for Exploring Actinobacteria Biosynthetic Diversity.</title>
        <authorList>
            <person name="Kalkreuter E."/>
            <person name="Kautsar S.A."/>
            <person name="Yang D."/>
            <person name="Bader C.D."/>
            <person name="Teijaro C.N."/>
            <person name="Fluegel L."/>
            <person name="Davis C.M."/>
            <person name="Simpson J.R."/>
            <person name="Lauterbach L."/>
            <person name="Steele A.D."/>
            <person name="Gui C."/>
            <person name="Meng S."/>
            <person name="Li G."/>
            <person name="Viehrig K."/>
            <person name="Ye F."/>
            <person name="Su P."/>
            <person name="Kiefer A.F."/>
            <person name="Nichols A."/>
            <person name="Cepeda A.J."/>
            <person name="Yan W."/>
            <person name="Fan B."/>
            <person name="Jiang Y."/>
            <person name="Adhikari A."/>
            <person name="Zheng C.-J."/>
            <person name="Schuster L."/>
            <person name="Cowan T.M."/>
            <person name="Smanski M.J."/>
            <person name="Chevrette M.G."/>
            <person name="De Carvalho L.P.S."/>
            <person name="Shen B."/>
        </authorList>
    </citation>
    <scope>NUCLEOTIDE SEQUENCE [LARGE SCALE GENOMIC DNA]</scope>
    <source>
        <strain evidence="1 2">NPDC006337</strain>
    </source>
</reference>
<accession>A0ABV2W5C0</accession>
<dbReference type="EMBL" id="JBEXZR010000012">
    <property type="protein sequence ID" value="MEU0708742.1"/>
    <property type="molecule type" value="Genomic_DNA"/>
</dbReference>
<evidence type="ECO:0000313" key="1">
    <source>
        <dbReference type="EMBL" id="MEU0708742.1"/>
    </source>
</evidence>
<sequence>MLRSMGQRRVADSGEDPRVTELSAAVARLRRELACYPADFADRGIAEDELAALAAMVLTGVPEVRRLRRSLLLVAGATGSVSALRAALADVRAAVELFGEQPR</sequence>
<name>A0ABV2W5C0_9ACTN</name>
<proteinExistence type="predicted"/>
<protein>
    <submittedName>
        <fullName evidence="1">DUF5955 family protein</fullName>
    </submittedName>
</protein>